<evidence type="ECO:0000256" key="1">
    <source>
        <dbReference type="SAM" id="MobiDB-lite"/>
    </source>
</evidence>
<accession>A0A5E6MLD4</accession>
<proteinExistence type="predicted"/>
<gene>
    <name evidence="2" type="ORF">PS683_00325</name>
</gene>
<name>A0A5E6MLD4_PSEFL</name>
<dbReference type="EMBL" id="LR700639">
    <property type="protein sequence ID" value="VVM12050.1"/>
    <property type="molecule type" value="Genomic_DNA"/>
</dbReference>
<dbReference type="AlphaFoldDB" id="A0A5E6MLD4"/>
<organism evidence="2">
    <name type="scientific">Pseudomonas fluorescens</name>
    <dbReference type="NCBI Taxonomy" id="294"/>
    <lineage>
        <taxon>Bacteria</taxon>
        <taxon>Pseudomonadati</taxon>
        <taxon>Pseudomonadota</taxon>
        <taxon>Gammaproteobacteria</taxon>
        <taxon>Pseudomonadales</taxon>
        <taxon>Pseudomonadaceae</taxon>
        <taxon>Pseudomonas</taxon>
    </lineage>
</organism>
<protein>
    <submittedName>
        <fullName evidence="2">Uncharacterized protein</fullName>
    </submittedName>
</protein>
<sequence length="643" mass="69545">MSSKQPSKSAKSLANQVRRLHSRRVTDDPLAPAPVMMNALPDVEGDDQRNVISRAVQLSGLQLSIARWFPLADEGEEDTVFIYAGATLIGFYVYNGDDPEPPDPVEISLTSVAPLQSHGSKEITYRIEHPSGNTSLSEITTVFVDATDPNYNNQPPAITLPADLTGDITPAYLADKLGLECSIPRMDDSRPGDTWQAFFGDADETGVSGEFPDTGIASVTFTTAAIMVAGPGDYAIRYIATDRAGNSSKFSFPRTVTVRVSEPPILGTLSVLEAPTVDKEEARNGVTVSLLTITDYLPEDVVRLFWNGSQVAERSVGVMPIFPFDFPVFYDQIALPGELYTANIECTVSRALAPATTTVDVDLTEPGIGNPGPGPVDERLDRPVVRGGVEMLENQVVEEDRNENAIASFTIPESLVSGDFIDIFYGFMGGTQGATYMVTGTEAADFLVELEIAWSIIEFYGNGDIPCYYRIRNATNYKHSPSQNVAVSTYSLDGLADAQFTVTSSRGTLNCEAGLSPRPWEGVPVFIKDTATLETGDMVTVHAARYAFTDPDAPIGDPIESSAREVMFNDVQNGFTVTLDLGEWFRAHSASGGRGWVGVTWSIYRPSTGDRGTSDEVQIQWDFRISAPPENSCVPGASRAGML</sequence>
<feature type="region of interest" description="Disordered" evidence="1">
    <location>
        <begin position="1"/>
        <end position="33"/>
    </location>
</feature>
<reference evidence="2" key="1">
    <citation type="submission" date="2019-09" db="EMBL/GenBank/DDBJ databases">
        <authorList>
            <person name="Chandra G."/>
            <person name="Truman W A."/>
        </authorList>
    </citation>
    <scope>NUCLEOTIDE SEQUENCE</scope>
    <source>
        <strain evidence="2">PS683</strain>
    </source>
</reference>
<feature type="compositionally biased region" description="Polar residues" evidence="1">
    <location>
        <begin position="1"/>
        <end position="15"/>
    </location>
</feature>
<evidence type="ECO:0000313" key="2">
    <source>
        <dbReference type="EMBL" id="VVM12050.1"/>
    </source>
</evidence>